<dbReference type="Proteomes" id="UP001373714">
    <property type="component" value="Unassembled WGS sequence"/>
</dbReference>
<accession>A0AAV9TYK5</accession>
<dbReference type="AlphaFoldDB" id="A0AAV9TYK5"/>
<keyword evidence="2" id="KW-1185">Reference proteome</keyword>
<name>A0AAV9TYK5_9PEZI</name>
<proteinExistence type="predicted"/>
<sequence>MVVPDVKFAASMNCGVSPAKASPKTSNIAATSYRDLKSYKHLYYHFADPFGKYEGLGANAGPNKAK</sequence>
<evidence type="ECO:0000313" key="2">
    <source>
        <dbReference type="Proteomes" id="UP001373714"/>
    </source>
</evidence>
<reference evidence="1 2" key="1">
    <citation type="submission" date="2019-10" db="EMBL/GenBank/DDBJ databases">
        <authorList>
            <person name="Palmer J.M."/>
        </authorList>
    </citation>
    <scope>NUCLEOTIDE SEQUENCE [LARGE SCALE GENOMIC DNA]</scope>
    <source>
        <strain evidence="1 2">TWF730</strain>
    </source>
</reference>
<dbReference type="EMBL" id="JAVHNS010000019">
    <property type="protein sequence ID" value="KAK6330194.1"/>
    <property type="molecule type" value="Genomic_DNA"/>
</dbReference>
<evidence type="ECO:0000313" key="1">
    <source>
        <dbReference type="EMBL" id="KAK6330194.1"/>
    </source>
</evidence>
<protein>
    <submittedName>
        <fullName evidence="1">Uncharacterized protein</fullName>
    </submittedName>
</protein>
<comment type="caution">
    <text evidence="1">The sequence shown here is derived from an EMBL/GenBank/DDBJ whole genome shotgun (WGS) entry which is preliminary data.</text>
</comment>
<organism evidence="1 2">
    <name type="scientific">Orbilia blumenaviensis</name>
    <dbReference type="NCBI Taxonomy" id="1796055"/>
    <lineage>
        <taxon>Eukaryota</taxon>
        <taxon>Fungi</taxon>
        <taxon>Dikarya</taxon>
        <taxon>Ascomycota</taxon>
        <taxon>Pezizomycotina</taxon>
        <taxon>Orbiliomycetes</taxon>
        <taxon>Orbiliales</taxon>
        <taxon>Orbiliaceae</taxon>
        <taxon>Orbilia</taxon>
    </lineage>
</organism>
<gene>
    <name evidence="1" type="ORF">TWF730_004690</name>
</gene>